<evidence type="ECO:0000256" key="1">
    <source>
        <dbReference type="ARBA" id="ARBA00005417"/>
    </source>
</evidence>
<dbReference type="SUPFAM" id="SSF52540">
    <property type="entry name" value="P-loop containing nucleoside triphosphate hydrolases"/>
    <property type="match status" value="1"/>
</dbReference>
<dbReference type="InterPro" id="IPR050095">
    <property type="entry name" value="ECF_ABC_transporter_ATP-bd"/>
</dbReference>
<organism evidence="9 10">
    <name type="scientific">Candidatus Alloenteromonas pullistercoris</name>
    <dbReference type="NCBI Taxonomy" id="2840785"/>
    <lineage>
        <taxon>Bacteria</taxon>
        <taxon>Bacillati</taxon>
        <taxon>Bacillota</taxon>
        <taxon>Bacillota incertae sedis</taxon>
        <taxon>Candidatus Alloenteromonas</taxon>
    </lineage>
</organism>
<evidence type="ECO:0000313" key="9">
    <source>
        <dbReference type="EMBL" id="MBO8426938.1"/>
    </source>
</evidence>
<evidence type="ECO:0000259" key="8">
    <source>
        <dbReference type="Pfam" id="PF00005"/>
    </source>
</evidence>
<protein>
    <submittedName>
        <fullName evidence="9">ATP-binding cassette domain-containing protein</fullName>
    </submittedName>
</protein>
<proteinExistence type="inferred from homology"/>
<dbReference type="Gene3D" id="3.40.50.300">
    <property type="entry name" value="P-loop containing nucleotide triphosphate hydrolases"/>
    <property type="match status" value="1"/>
</dbReference>
<feature type="domain" description="ABC transporter" evidence="8">
    <location>
        <begin position="23"/>
        <end position="143"/>
    </location>
</feature>
<dbReference type="GO" id="GO:0043190">
    <property type="term" value="C:ATP-binding cassette (ABC) transporter complex"/>
    <property type="evidence" value="ECO:0007669"/>
    <property type="project" value="TreeGrafter"/>
</dbReference>
<evidence type="ECO:0000256" key="5">
    <source>
        <dbReference type="ARBA" id="ARBA00022840"/>
    </source>
</evidence>
<dbReference type="Proteomes" id="UP000823634">
    <property type="component" value="Unassembled WGS sequence"/>
</dbReference>
<dbReference type="GO" id="GO:0042626">
    <property type="term" value="F:ATPase-coupled transmembrane transporter activity"/>
    <property type="evidence" value="ECO:0007669"/>
    <property type="project" value="TreeGrafter"/>
</dbReference>
<sequence>MSAPLLQVDNLSFSYEEGGEKTLQNVSFSVYPGQYVAIIGHNGSGKSTLAKLIMGLLGGYEGEIRLFGEKLDRKNLKSLRSRIGIVFQNPDNQFVGSTVADDIAFGLENRQVDPKQMDSIIREFASLSGMEDFLDREPSSLSG</sequence>
<evidence type="ECO:0000256" key="6">
    <source>
        <dbReference type="ARBA" id="ARBA00022967"/>
    </source>
</evidence>
<dbReference type="InterPro" id="IPR003439">
    <property type="entry name" value="ABC_transporter-like_ATP-bd"/>
</dbReference>
<dbReference type="InterPro" id="IPR015856">
    <property type="entry name" value="ABC_transpr_CbiO/EcfA_su"/>
</dbReference>
<keyword evidence="5 9" id="KW-0067">ATP-binding</keyword>
<dbReference type="InterPro" id="IPR027417">
    <property type="entry name" value="P-loop_NTPase"/>
</dbReference>
<keyword evidence="7" id="KW-0472">Membrane</keyword>
<gene>
    <name evidence="9" type="ORF">IAC61_06510</name>
</gene>
<name>A0A9D9GWV6_9FIRM</name>
<dbReference type="AlphaFoldDB" id="A0A9D9GWV6"/>
<evidence type="ECO:0000256" key="4">
    <source>
        <dbReference type="ARBA" id="ARBA00022741"/>
    </source>
</evidence>
<dbReference type="EMBL" id="JADINA010000040">
    <property type="protein sequence ID" value="MBO8426938.1"/>
    <property type="molecule type" value="Genomic_DNA"/>
</dbReference>
<evidence type="ECO:0000313" key="10">
    <source>
        <dbReference type="Proteomes" id="UP000823634"/>
    </source>
</evidence>
<evidence type="ECO:0000256" key="7">
    <source>
        <dbReference type="ARBA" id="ARBA00023136"/>
    </source>
</evidence>
<keyword evidence="2" id="KW-0813">Transport</keyword>
<dbReference type="PANTHER" id="PTHR43553:SF24">
    <property type="entry name" value="ENERGY-COUPLING FACTOR TRANSPORTER ATP-BINDING PROTEIN ECFA1"/>
    <property type="match status" value="1"/>
</dbReference>
<keyword evidence="4" id="KW-0547">Nucleotide-binding</keyword>
<dbReference type="GO" id="GO:0005524">
    <property type="term" value="F:ATP binding"/>
    <property type="evidence" value="ECO:0007669"/>
    <property type="project" value="UniProtKB-KW"/>
</dbReference>
<comment type="similarity">
    <text evidence="1">Belongs to the ABC transporter superfamily.</text>
</comment>
<dbReference type="Pfam" id="PF00005">
    <property type="entry name" value="ABC_tran"/>
    <property type="match status" value="1"/>
</dbReference>
<reference evidence="9" key="1">
    <citation type="submission" date="2020-10" db="EMBL/GenBank/DDBJ databases">
        <authorList>
            <person name="Gilroy R."/>
        </authorList>
    </citation>
    <scope>NUCLEOTIDE SEQUENCE</scope>
    <source>
        <strain evidence="9">17113</strain>
    </source>
</reference>
<keyword evidence="6" id="KW-1278">Translocase</keyword>
<evidence type="ECO:0000256" key="2">
    <source>
        <dbReference type="ARBA" id="ARBA00022448"/>
    </source>
</evidence>
<dbReference type="GO" id="GO:0016887">
    <property type="term" value="F:ATP hydrolysis activity"/>
    <property type="evidence" value="ECO:0007669"/>
    <property type="project" value="InterPro"/>
</dbReference>
<dbReference type="PANTHER" id="PTHR43553">
    <property type="entry name" value="HEAVY METAL TRANSPORTER"/>
    <property type="match status" value="1"/>
</dbReference>
<dbReference type="CDD" id="cd03225">
    <property type="entry name" value="ABC_cobalt_CbiO_domain1"/>
    <property type="match status" value="1"/>
</dbReference>
<feature type="non-terminal residue" evidence="9">
    <location>
        <position position="143"/>
    </location>
</feature>
<evidence type="ECO:0000256" key="3">
    <source>
        <dbReference type="ARBA" id="ARBA00022475"/>
    </source>
</evidence>
<accession>A0A9D9GWV6</accession>
<comment type="caution">
    <text evidence="9">The sequence shown here is derived from an EMBL/GenBank/DDBJ whole genome shotgun (WGS) entry which is preliminary data.</text>
</comment>
<keyword evidence="3" id="KW-1003">Cell membrane</keyword>
<reference evidence="9" key="2">
    <citation type="journal article" date="2021" name="PeerJ">
        <title>Extensive microbial diversity within the chicken gut microbiome revealed by metagenomics and culture.</title>
        <authorList>
            <person name="Gilroy R."/>
            <person name="Ravi A."/>
            <person name="Getino M."/>
            <person name="Pursley I."/>
            <person name="Horton D.L."/>
            <person name="Alikhan N.F."/>
            <person name="Baker D."/>
            <person name="Gharbi K."/>
            <person name="Hall N."/>
            <person name="Watson M."/>
            <person name="Adriaenssens E.M."/>
            <person name="Foster-Nyarko E."/>
            <person name="Jarju S."/>
            <person name="Secka A."/>
            <person name="Antonio M."/>
            <person name="Oren A."/>
            <person name="Chaudhuri R.R."/>
            <person name="La Ragione R."/>
            <person name="Hildebrand F."/>
            <person name="Pallen M.J."/>
        </authorList>
    </citation>
    <scope>NUCLEOTIDE SEQUENCE</scope>
    <source>
        <strain evidence="9">17113</strain>
    </source>
</reference>